<dbReference type="EMBL" id="PZZW01000006">
    <property type="protein sequence ID" value="PTM77102.1"/>
    <property type="molecule type" value="Genomic_DNA"/>
</dbReference>
<dbReference type="Proteomes" id="UP000240800">
    <property type="component" value="Unassembled WGS sequence"/>
</dbReference>
<dbReference type="PANTHER" id="PTHR30537">
    <property type="entry name" value="HTH-TYPE TRANSCRIPTIONAL REGULATOR"/>
    <property type="match status" value="1"/>
</dbReference>
<dbReference type="Pfam" id="PF03466">
    <property type="entry name" value="LysR_substrate"/>
    <property type="match status" value="1"/>
</dbReference>
<evidence type="ECO:0000256" key="2">
    <source>
        <dbReference type="ARBA" id="ARBA00023015"/>
    </source>
</evidence>
<dbReference type="InterPro" id="IPR005119">
    <property type="entry name" value="LysR_subst-bd"/>
</dbReference>
<dbReference type="InterPro" id="IPR036388">
    <property type="entry name" value="WH-like_DNA-bd_sf"/>
</dbReference>
<name>A0ABX5J511_9RHOB</name>
<dbReference type="CDD" id="cd08422">
    <property type="entry name" value="PBP2_CrgA_like"/>
    <property type="match status" value="1"/>
</dbReference>
<keyword evidence="4" id="KW-0804">Transcription</keyword>
<evidence type="ECO:0000259" key="5">
    <source>
        <dbReference type="PROSITE" id="PS50931"/>
    </source>
</evidence>
<dbReference type="SUPFAM" id="SSF46785">
    <property type="entry name" value="Winged helix' DNA-binding domain"/>
    <property type="match status" value="1"/>
</dbReference>
<keyword evidence="2" id="KW-0805">Transcription regulation</keyword>
<evidence type="ECO:0000313" key="7">
    <source>
        <dbReference type="Proteomes" id="UP000240800"/>
    </source>
</evidence>
<dbReference type="Pfam" id="PF00126">
    <property type="entry name" value="HTH_1"/>
    <property type="match status" value="1"/>
</dbReference>
<dbReference type="InterPro" id="IPR036390">
    <property type="entry name" value="WH_DNA-bd_sf"/>
</dbReference>
<keyword evidence="3" id="KW-0238">DNA-binding</keyword>
<dbReference type="InterPro" id="IPR058163">
    <property type="entry name" value="LysR-type_TF_proteobact-type"/>
</dbReference>
<dbReference type="SUPFAM" id="SSF53850">
    <property type="entry name" value="Periplasmic binding protein-like II"/>
    <property type="match status" value="1"/>
</dbReference>
<evidence type="ECO:0000256" key="3">
    <source>
        <dbReference type="ARBA" id="ARBA00023125"/>
    </source>
</evidence>
<evidence type="ECO:0000313" key="6">
    <source>
        <dbReference type="EMBL" id="PTM77102.1"/>
    </source>
</evidence>
<evidence type="ECO:0000256" key="1">
    <source>
        <dbReference type="ARBA" id="ARBA00009437"/>
    </source>
</evidence>
<proteinExistence type="inferred from homology"/>
<organism evidence="6 7">
    <name type="scientific">Cereibacter johrii</name>
    <dbReference type="NCBI Taxonomy" id="445629"/>
    <lineage>
        <taxon>Bacteria</taxon>
        <taxon>Pseudomonadati</taxon>
        <taxon>Pseudomonadota</taxon>
        <taxon>Alphaproteobacteria</taxon>
        <taxon>Rhodobacterales</taxon>
        <taxon>Paracoccaceae</taxon>
        <taxon>Cereibacter</taxon>
    </lineage>
</organism>
<sequence length="295" mass="32266">MVLDNLRLFLTILEKGSLAAAGREAGLSPATVSERLAALEAHYGTRLLNRTTRALAPTEEGRALAEGAHQLLADFDALDARMKFGIDHIAGPIRLSAPVDLGRARIAPVLEAFQAAHPEVTFDLHLHDGYVDIAGQGLDLAIRFGDLADSNLRARRLTTSRRLICAAPSYLARCGRPEHPADLVGHNCLLMRFGSEIDRLWPFQINGQIERHAVRGNRVANDGALVREWAVAGHGIVRKSEWDVNDDIKAGRLVPILQPFAMPGLALQAVFPEGRTDQRRIRLLLDALVAAFQGR</sequence>
<dbReference type="PANTHER" id="PTHR30537:SF5">
    <property type="entry name" value="HTH-TYPE TRANSCRIPTIONAL ACTIVATOR TTDR-RELATED"/>
    <property type="match status" value="1"/>
</dbReference>
<dbReference type="Gene3D" id="1.10.10.10">
    <property type="entry name" value="Winged helix-like DNA-binding domain superfamily/Winged helix DNA-binding domain"/>
    <property type="match status" value="1"/>
</dbReference>
<gene>
    <name evidence="6" type="ORF">C8J29_10628</name>
</gene>
<accession>A0ABX5J511</accession>
<dbReference type="RefSeq" id="WP_069332672.1">
    <property type="nucleotide sequence ID" value="NZ_MABH01000164.1"/>
</dbReference>
<feature type="domain" description="HTH lysR-type" evidence="5">
    <location>
        <begin position="1"/>
        <end position="58"/>
    </location>
</feature>
<protein>
    <submittedName>
        <fullName evidence="6">LysR family transcriptional regulator</fullName>
    </submittedName>
</protein>
<evidence type="ECO:0000256" key="4">
    <source>
        <dbReference type="ARBA" id="ARBA00023163"/>
    </source>
</evidence>
<dbReference type="InterPro" id="IPR000847">
    <property type="entry name" value="LysR_HTH_N"/>
</dbReference>
<dbReference type="Gene3D" id="3.40.190.290">
    <property type="match status" value="1"/>
</dbReference>
<comment type="similarity">
    <text evidence="1">Belongs to the LysR transcriptional regulatory family.</text>
</comment>
<reference evidence="6 7" key="1">
    <citation type="submission" date="2018-04" db="EMBL/GenBank/DDBJ databases">
        <title>Genomic Encyclopedia of Type Strains, Phase III (KMG-III): the genomes of soil and plant-associated and newly described type strains.</title>
        <authorList>
            <person name="Whitman W."/>
        </authorList>
    </citation>
    <scope>NUCLEOTIDE SEQUENCE [LARGE SCALE GENOMIC DNA]</scope>
    <source>
        <strain evidence="6 7">JA192</strain>
    </source>
</reference>
<dbReference type="PROSITE" id="PS50931">
    <property type="entry name" value="HTH_LYSR"/>
    <property type="match status" value="1"/>
</dbReference>
<keyword evidence="7" id="KW-1185">Reference proteome</keyword>
<comment type="caution">
    <text evidence="6">The sequence shown here is derived from an EMBL/GenBank/DDBJ whole genome shotgun (WGS) entry which is preliminary data.</text>
</comment>